<feature type="region of interest" description="Disordered" evidence="1">
    <location>
        <begin position="160"/>
        <end position="180"/>
    </location>
</feature>
<evidence type="ECO:0000256" key="1">
    <source>
        <dbReference type="SAM" id="MobiDB-lite"/>
    </source>
</evidence>
<gene>
    <name evidence="3" type="ORF">HA49_17160</name>
</gene>
<name>A0A095T7C3_9GAMM</name>
<accession>A0A095T7C3</accession>
<proteinExistence type="predicted"/>
<dbReference type="STRING" id="642227.HA49_17160"/>
<feature type="signal peptide" evidence="2">
    <location>
        <begin position="1"/>
        <end position="21"/>
    </location>
</feature>
<keyword evidence="2" id="KW-0732">Signal</keyword>
<dbReference type="OrthoDB" id="6183301at2"/>
<dbReference type="EMBL" id="JPKR02000003">
    <property type="protein sequence ID" value="KGD72444.1"/>
    <property type="molecule type" value="Genomic_DNA"/>
</dbReference>
<dbReference type="AlphaFoldDB" id="A0A095T7C3"/>
<dbReference type="Proteomes" id="UP000029577">
    <property type="component" value="Unassembled WGS sequence"/>
</dbReference>
<dbReference type="InterPro" id="IPR009560">
    <property type="entry name" value="DUF1176"/>
</dbReference>
<dbReference type="RefSeq" id="WP_038022075.1">
    <property type="nucleotide sequence ID" value="NZ_JPKR02000003.1"/>
</dbReference>
<organism evidence="3 4">
    <name type="scientific">Tatumella morbirosei</name>
    <dbReference type="NCBI Taxonomy" id="642227"/>
    <lineage>
        <taxon>Bacteria</taxon>
        <taxon>Pseudomonadati</taxon>
        <taxon>Pseudomonadota</taxon>
        <taxon>Gammaproteobacteria</taxon>
        <taxon>Enterobacterales</taxon>
        <taxon>Erwiniaceae</taxon>
        <taxon>Tatumella</taxon>
    </lineage>
</organism>
<keyword evidence="4" id="KW-1185">Reference proteome</keyword>
<comment type="caution">
    <text evidence="3">The sequence shown here is derived from an EMBL/GenBank/DDBJ whole genome shotgun (WGS) entry which is preliminary data.</text>
</comment>
<evidence type="ECO:0008006" key="5">
    <source>
        <dbReference type="Google" id="ProtNLM"/>
    </source>
</evidence>
<feature type="chain" id="PRO_5001918524" description="DUF1176 domain-containing protein" evidence="2">
    <location>
        <begin position="22"/>
        <end position="350"/>
    </location>
</feature>
<evidence type="ECO:0000256" key="2">
    <source>
        <dbReference type="SAM" id="SignalP"/>
    </source>
</evidence>
<evidence type="ECO:0000313" key="4">
    <source>
        <dbReference type="Proteomes" id="UP000029577"/>
    </source>
</evidence>
<feature type="compositionally biased region" description="Polar residues" evidence="1">
    <location>
        <begin position="160"/>
        <end position="174"/>
    </location>
</feature>
<dbReference type="eggNOG" id="COG5342">
    <property type="taxonomic scope" value="Bacteria"/>
</dbReference>
<reference evidence="3" key="1">
    <citation type="submission" date="2014-12" db="EMBL/GenBank/DDBJ databases">
        <title>The draft genome of the Tatumella morbirosei type strain, LMG23360T isolated from pineapple rot.</title>
        <authorList>
            <person name="Smits T.H."/>
            <person name="Palmer M."/>
            <person name="Venter S.N."/>
            <person name="Duffy B."/>
            <person name="Steenkamp E.T."/>
            <person name="Chan W.Y."/>
            <person name="Coutinho T.A."/>
            <person name="Coetzee M.P."/>
            <person name="De Maayer P."/>
        </authorList>
    </citation>
    <scope>NUCLEOTIDE SEQUENCE [LARGE SCALE GENOMIC DNA]</scope>
    <source>
        <strain evidence="3">LMG 23360</strain>
    </source>
</reference>
<protein>
    <recommendedName>
        <fullName evidence="5">DUF1176 domain-containing protein</fullName>
    </recommendedName>
</protein>
<sequence>MQRPKAILLLLLISVTGRLSAQPVQKVFSDWELSCNNFASCEARSIDHGSGLVVSFYRRAGESTIDWLRIDYHPPNASAKASQSTLVQRLMIDDHPWPQPDLQSDPRSVVTDDPRMAQSLLDLLSHSIKLSVGDDVHATLSLTTLPEFLRKVSEIRANLSNSTQGQEDSSQTLVVESGLTPPTPLSRDEINYFVNYGISQISLQTCSLEPVFRQIKVAPVSDTRALLLISCESAAYNTFYQAWLINRNSPPEARQLTFRLPFSQEVQTGDNFELTNAGYDPTTRVLTTVLWGRYLADCGTLSRWQFDGQQFVLKQFASESVCDRWHSADRWPVIWSAVPEQAPDSAGNHF</sequence>
<evidence type="ECO:0000313" key="3">
    <source>
        <dbReference type="EMBL" id="KGD72444.1"/>
    </source>
</evidence>
<dbReference type="Pfam" id="PF06674">
    <property type="entry name" value="DUF1176"/>
    <property type="match status" value="1"/>
</dbReference>